<dbReference type="AlphaFoldDB" id="A0A1J5IDN4"/>
<dbReference type="STRING" id="1817892.AUK40_06235"/>
<feature type="domain" description="LytR/CpsA/Psr regulator C-terminal" evidence="2">
    <location>
        <begin position="349"/>
        <end position="436"/>
    </location>
</feature>
<dbReference type="Gene3D" id="1.10.150.20">
    <property type="entry name" value="5' to 3' exonuclease, C-terminal subdomain"/>
    <property type="match status" value="1"/>
</dbReference>
<evidence type="ECO:0000313" key="4">
    <source>
        <dbReference type="Proteomes" id="UP000183245"/>
    </source>
</evidence>
<evidence type="ECO:0000313" key="3">
    <source>
        <dbReference type="EMBL" id="OIP95209.1"/>
    </source>
</evidence>
<proteinExistence type="predicted"/>
<dbReference type="Pfam" id="PF14520">
    <property type="entry name" value="HHH_5"/>
    <property type="match status" value="1"/>
</dbReference>
<dbReference type="EMBL" id="MNZT01000113">
    <property type="protein sequence ID" value="OIP95209.1"/>
    <property type="molecule type" value="Genomic_DNA"/>
</dbReference>
<dbReference type="Proteomes" id="UP000183245">
    <property type="component" value="Unassembled WGS sequence"/>
</dbReference>
<evidence type="ECO:0000259" key="2">
    <source>
        <dbReference type="Pfam" id="PF13399"/>
    </source>
</evidence>
<gene>
    <name evidence="3" type="ORF">AUK40_06235</name>
</gene>
<name>A0A1J5IDN4_9BACT</name>
<sequence length="438" mass="46245">MEAKQNKTKSSLGKLFFQPSAGEASLNRAGDASLPGAGEAARMETTVSFEQRLRAIPGIGPKLSAKISAVYPSPEAFSDSTAKQISETVRGVSQALARKIKLTFKETEPPLIVNVRIPSIDTALPPGSSPLGEQPGLQEHLKRETPISISIAPPSTLITIPVEPEPVATQAPLPETIELPGPSVPLSPVQEMATDPAPDGDTDRGAPIPVAAPGKVASNQDHPHFKTFSKPEVHLSFITKRGSAPRRFPAGLILLGLGCIVISFGLFMLTRNTPVSRSSIPYPDSSGPAGTSENPYLRALTFSPYFHDRAEQNAARKLTSATALYQAWADDFAIRLKEGASSTPIVTSDVSVSVLNGSGVRGAARTAGDLLNAAEFNVKEVANADRSDYQTTTIFFAASDSPKAEAVRKAIAGAYTPDMKAQLYPGQSTDIVVVIGLN</sequence>
<accession>A0A1J5IDN4</accession>
<organism evidence="3 4">
    <name type="scientific">Candidatus Wirthbacteria bacterium CG2_30_54_11</name>
    <dbReference type="NCBI Taxonomy" id="1817892"/>
    <lineage>
        <taxon>Bacteria</taxon>
        <taxon>Candidatus Wirthbacteria</taxon>
    </lineage>
</organism>
<keyword evidence="1" id="KW-0472">Membrane</keyword>
<keyword evidence="1" id="KW-1133">Transmembrane helix</keyword>
<dbReference type="InterPro" id="IPR027381">
    <property type="entry name" value="LytR/CpsA/Psr_C"/>
</dbReference>
<reference evidence="3 4" key="1">
    <citation type="journal article" date="2016" name="Environ. Microbiol.">
        <title>Genomic resolution of a cold subsurface aquifer community provides metabolic insights for novel microbes adapted to high CO concentrations.</title>
        <authorList>
            <person name="Probst A.J."/>
            <person name="Castelle C.J."/>
            <person name="Singh A."/>
            <person name="Brown C.T."/>
            <person name="Anantharaman K."/>
            <person name="Sharon I."/>
            <person name="Hug L.A."/>
            <person name="Burstein D."/>
            <person name="Emerson J.B."/>
            <person name="Thomas B.C."/>
            <person name="Banfield J.F."/>
        </authorList>
    </citation>
    <scope>NUCLEOTIDE SEQUENCE [LARGE SCALE GENOMIC DNA]</scope>
    <source>
        <strain evidence="3">CG2_30_54_11</strain>
    </source>
</reference>
<dbReference type="Gene3D" id="3.30.70.2390">
    <property type="match status" value="1"/>
</dbReference>
<feature type="transmembrane region" description="Helical" evidence="1">
    <location>
        <begin position="248"/>
        <end position="269"/>
    </location>
</feature>
<evidence type="ECO:0000256" key="1">
    <source>
        <dbReference type="SAM" id="Phobius"/>
    </source>
</evidence>
<keyword evidence="1" id="KW-0812">Transmembrane</keyword>
<dbReference type="Pfam" id="PF13399">
    <property type="entry name" value="LytR_C"/>
    <property type="match status" value="1"/>
</dbReference>
<protein>
    <recommendedName>
        <fullName evidence="2">LytR/CpsA/Psr regulator C-terminal domain-containing protein</fullName>
    </recommendedName>
</protein>
<comment type="caution">
    <text evidence="3">The sequence shown here is derived from an EMBL/GenBank/DDBJ whole genome shotgun (WGS) entry which is preliminary data.</text>
</comment>